<dbReference type="InterPro" id="IPR000639">
    <property type="entry name" value="Epox_hydrolase-like"/>
</dbReference>
<sequence>MGDQKTLQVPHLGGITVGYQMPQPYDPSKPTLLMINAFTMTSELYRPQFDDTELSGAMNLLAVELLGHGQTRATRSHWTYWDTAEMNLQVLDALGIEKAFVLGTSQGGWVTVQMALMRPDKVAGIIPMGTSMDSESERSRQMQCWDGPSIVKSFLLQWATTQPTVNFDPGDDYCDAVISIGFNECSSEVREFWRGVIKATYQGEEGRQRIRMAAINLAERDGLRLRLPDVACPVHWLHGTKDAVFSVGNAAEEIKMFTGSPDAQLMKIEDGAHFLSASHPKEVNVIVLKFVAKCMA</sequence>
<dbReference type="Pfam" id="PF00561">
    <property type="entry name" value="Abhydrolase_1"/>
    <property type="match status" value="1"/>
</dbReference>
<dbReference type="GO" id="GO:0046464">
    <property type="term" value="P:acylglycerol catabolic process"/>
    <property type="evidence" value="ECO:0007669"/>
    <property type="project" value="TreeGrafter"/>
</dbReference>
<feature type="domain" description="AB hydrolase-1" evidence="1">
    <location>
        <begin position="30"/>
        <end position="279"/>
    </location>
</feature>
<keyword evidence="3" id="KW-1185">Reference proteome</keyword>
<accession>A0A9W4ID45</accession>
<dbReference type="OrthoDB" id="19657at2759"/>
<dbReference type="PANTHER" id="PTHR43798:SF33">
    <property type="entry name" value="HYDROLASE, PUTATIVE (AFU_ORTHOLOGUE AFUA_2G14860)-RELATED"/>
    <property type="match status" value="1"/>
</dbReference>
<comment type="caution">
    <text evidence="2">The sequence shown here is derived from an EMBL/GenBank/DDBJ whole genome shotgun (WGS) entry which is preliminary data.</text>
</comment>
<evidence type="ECO:0000313" key="2">
    <source>
        <dbReference type="EMBL" id="CAG8284233.1"/>
    </source>
</evidence>
<dbReference type="AlphaFoldDB" id="A0A9W4ID45"/>
<gene>
    <name evidence="2" type="ORF">POLS_LOCUS9541</name>
</gene>
<organism evidence="2 3">
    <name type="scientific">Penicillium olsonii</name>
    <dbReference type="NCBI Taxonomy" id="99116"/>
    <lineage>
        <taxon>Eukaryota</taxon>
        <taxon>Fungi</taxon>
        <taxon>Dikarya</taxon>
        <taxon>Ascomycota</taxon>
        <taxon>Pezizomycotina</taxon>
        <taxon>Eurotiomycetes</taxon>
        <taxon>Eurotiomycetidae</taxon>
        <taxon>Eurotiales</taxon>
        <taxon>Aspergillaceae</taxon>
        <taxon>Penicillium</taxon>
    </lineage>
</organism>
<dbReference type="Proteomes" id="UP001153618">
    <property type="component" value="Unassembled WGS sequence"/>
</dbReference>
<dbReference type="InterPro" id="IPR000073">
    <property type="entry name" value="AB_hydrolase_1"/>
</dbReference>
<reference evidence="2" key="1">
    <citation type="submission" date="2021-07" db="EMBL/GenBank/DDBJ databases">
        <authorList>
            <person name="Branca A.L. A."/>
        </authorList>
    </citation>
    <scope>NUCLEOTIDE SEQUENCE</scope>
</reference>
<dbReference type="EMBL" id="CAJVOS010000093">
    <property type="protein sequence ID" value="CAG8284233.1"/>
    <property type="molecule type" value="Genomic_DNA"/>
</dbReference>
<name>A0A9W4ID45_PENOL</name>
<protein>
    <recommendedName>
        <fullName evidence="1">AB hydrolase-1 domain-containing protein</fullName>
    </recommendedName>
</protein>
<dbReference type="GO" id="GO:0017000">
    <property type="term" value="P:antibiotic biosynthetic process"/>
    <property type="evidence" value="ECO:0007669"/>
    <property type="project" value="UniProtKB-ARBA"/>
</dbReference>
<dbReference type="SUPFAM" id="SSF53474">
    <property type="entry name" value="alpha/beta-Hydrolases"/>
    <property type="match status" value="1"/>
</dbReference>
<evidence type="ECO:0000313" key="3">
    <source>
        <dbReference type="Proteomes" id="UP001153618"/>
    </source>
</evidence>
<dbReference type="PRINTS" id="PR00412">
    <property type="entry name" value="EPOXHYDRLASE"/>
</dbReference>
<dbReference type="GO" id="GO:0072330">
    <property type="term" value="P:monocarboxylic acid biosynthetic process"/>
    <property type="evidence" value="ECO:0007669"/>
    <property type="project" value="UniProtKB-ARBA"/>
</dbReference>
<evidence type="ECO:0000259" key="1">
    <source>
        <dbReference type="Pfam" id="PF00561"/>
    </source>
</evidence>
<dbReference type="PANTHER" id="PTHR43798">
    <property type="entry name" value="MONOACYLGLYCEROL LIPASE"/>
    <property type="match status" value="1"/>
</dbReference>
<dbReference type="Gene3D" id="3.40.50.1820">
    <property type="entry name" value="alpha/beta hydrolase"/>
    <property type="match status" value="1"/>
</dbReference>
<dbReference type="InterPro" id="IPR050266">
    <property type="entry name" value="AB_hydrolase_sf"/>
</dbReference>
<dbReference type="InterPro" id="IPR029058">
    <property type="entry name" value="AB_hydrolase_fold"/>
</dbReference>
<dbReference type="GO" id="GO:0016020">
    <property type="term" value="C:membrane"/>
    <property type="evidence" value="ECO:0007669"/>
    <property type="project" value="TreeGrafter"/>
</dbReference>
<proteinExistence type="predicted"/>
<dbReference type="GO" id="GO:0047372">
    <property type="term" value="F:monoacylglycerol lipase activity"/>
    <property type="evidence" value="ECO:0007669"/>
    <property type="project" value="TreeGrafter"/>
</dbReference>